<reference evidence="2" key="1">
    <citation type="journal article" date="2021" name="Open Biol.">
        <title>Shared evolutionary footprints suggest mitochondrial oxidative damage underlies multiple complex I losses in fungi.</title>
        <authorList>
            <person name="Schikora-Tamarit M.A."/>
            <person name="Marcet-Houben M."/>
            <person name="Nosek J."/>
            <person name="Gabaldon T."/>
        </authorList>
    </citation>
    <scope>NUCLEOTIDE SEQUENCE</scope>
    <source>
        <strain evidence="2">CBS2887</strain>
    </source>
</reference>
<gene>
    <name evidence="2" type="ORF">WICPIJ_006982</name>
</gene>
<keyword evidence="3" id="KW-1185">Reference proteome</keyword>
<organism evidence="2 3">
    <name type="scientific">Wickerhamomyces pijperi</name>
    <name type="common">Yeast</name>
    <name type="synonym">Pichia pijperi</name>
    <dbReference type="NCBI Taxonomy" id="599730"/>
    <lineage>
        <taxon>Eukaryota</taxon>
        <taxon>Fungi</taxon>
        <taxon>Dikarya</taxon>
        <taxon>Ascomycota</taxon>
        <taxon>Saccharomycotina</taxon>
        <taxon>Saccharomycetes</taxon>
        <taxon>Phaffomycetales</taxon>
        <taxon>Wickerhamomycetaceae</taxon>
        <taxon>Wickerhamomyces</taxon>
    </lineage>
</organism>
<sequence length="334" mass="38739">MLPRLTNILLLTSFLLYAHHSYAAEAISRVCDPTRTNTQYTGYRIDRQITLDHGFVKKHETHFSVCKDGSLVNDMVINVENKDDIALPWGLNLCFSNGGATNGACYKMARRKEYVKRSLDAFSPARHIGGLFQLAESVNPKNKKFTDEEYRPLVPLLSDSIFNQWLEYRKDDNVKVYHIPLIYTPDMDGKKYKLNERWYSLISANELYEYSTESINIYRRSFSLLLDSLKQATRNSNKKIQSLYKLTSDAKPTRKAIKSYNDKRVTGNLAHIFKHKIDDLAKERFNKQGIDFSTVMVLSQVLPKDQFSLLIRDLETVYEQIGLNDEFFKYPLSQ</sequence>
<proteinExistence type="predicted"/>
<name>A0A9P8Q114_WICPI</name>
<keyword evidence="1" id="KW-0732">Signal</keyword>
<evidence type="ECO:0000313" key="3">
    <source>
        <dbReference type="Proteomes" id="UP000774326"/>
    </source>
</evidence>
<protein>
    <submittedName>
        <fullName evidence="2">Uncharacterized protein</fullName>
    </submittedName>
</protein>
<reference evidence="2" key="2">
    <citation type="submission" date="2021-01" db="EMBL/GenBank/DDBJ databases">
        <authorList>
            <person name="Schikora-Tamarit M.A."/>
        </authorList>
    </citation>
    <scope>NUCLEOTIDE SEQUENCE</scope>
    <source>
        <strain evidence="2">CBS2887</strain>
    </source>
</reference>
<evidence type="ECO:0000256" key="1">
    <source>
        <dbReference type="SAM" id="SignalP"/>
    </source>
</evidence>
<feature type="chain" id="PRO_5040109971" evidence="1">
    <location>
        <begin position="24"/>
        <end position="334"/>
    </location>
</feature>
<dbReference type="OrthoDB" id="4024574at2759"/>
<dbReference type="AlphaFoldDB" id="A0A9P8Q114"/>
<comment type="caution">
    <text evidence="2">The sequence shown here is derived from an EMBL/GenBank/DDBJ whole genome shotgun (WGS) entry which is preliminary data.</text>
</comment>
<accession>A0A9P8Q114</accession>
<dbReference type="EMBL" id="JAEUBG010004010">
    <property type="protein sequence ID" value="KAH3682046.1"/>
    <property type="molecule type" value="Genomic_DNA"/>
</dbReference>
<evidence type="ECO:0000313" key="2">
    <source>
        <dbReference type="EMBL" id="KAH3682046.1"/>
    </source>
</evidence>
<feature type="signal peptide" evidence="1">
    <location>
        <begin position="1"/>
        <end position="23"/>
    </location>
</feature>
<dbReference type="Proteomes" id="UP000774326">
    <property type="component" value="Unassembled WGS sequence"/>
</dbReference>